<dbReference type="AlphaFoldDB" id="A0A098BAW4"/>
<dbReference type="PATRIC" id="fig|49338.4.peg.5540"/>
<dbReference type="SUPFAM" id="SSF52540">
    <property type="entry name" value="P-loop containing nucleoside triphosphate hydrolases"/>
    <property type="match status" value="1"/>
</dbReference>
<reference evidence="3" key="1">
    <citation type="submission" date="2014-07" db="EMBL/GenBank/DDBJ databases">
        <authorList>
            <person name="Hornung V.Bastian."/>
        </authorList>
    </citation>
    <scope>NUCLEOTIDE SEQUENCE</scope>
    <source>
        <strain evidence="3">PCE-S</strain>
    </source>
</reference>
<dbReference type="InterPro" id="IPR041682">
    <property type="entry name" value="AAA_14"/>
</dbReference>
<name>A0A098BAW4_DESHA</name>
<dbReference type="Pfam" id="PF13635">
    <property type="entry name" value="DUF4143"/>
    <property type="match status" value="1"/>
</dbReference>
<dbReference type="Pfam" id="PF13173">
    <property type="entry name" value="AAA_14"/>
    <property type="match status" value="1"/>
</dbReference>
<evidence type="ECO:0000313" key="3">
    <source>
        <dbReference type="EMBL" id="CDX05031.1"/>
    </source>
</evidence>
<feature type="domain" description="AAA" evidence="1">
    <location>
        <begin position="22"/>
        <end position="150"/>
    </location>
</feature>
<evidence type="ECO:0000259" key="1">
    <source>
        <dbReference type="Pfam" id="PF13173"/>
    </source>
</evidence>
<feature type="domain" description="DUF4143" evidence="2">
    <location>
        <begin position="203"/>
        <end position="347"/>
    </location>
</feature>
<accession>A0A098BAW4</accession>
<proteinExistence type="predicted"/>
<dbReference type="PANTHER" id="PTHR33295">
    <property type="entry name" value="ATPASE"/>
    <property type="match status" value="1"/>
</dbReference>
<sequence length="418" mass="48885">MYRINRQTYLDFLIRNKDRQIIKVVSGIRRCGKSTLFEIYRDWLLANGIESSQLIFINFEELNFEHLTDYRELYSHLRPLLLPDRMNYIFLDEIQHVEQFERVVDSLFIQKNVDIYITGSNAWFMSGELATLLTGRYVELQMLPLSFAEYSEGMAVQGNRLPRRELFDCYLRDSSFPYALQLTGSEKDILEYLRGIYSSVLLKDVVTRQRIADVMMLEDVIKFVFDNIGSLLSSTKVANTLTSSGRKVDSRTVEKYLQGLMDSLLIYQVKRYDIKGRQYLASLEKYYMADLGMRQLLLSNKRRPDLEHLLENVVYLELLRRGCQIYMGQMPGGEVDFVAQYGASVTYYQAAASVMDERTLERELAPLQKIRDNYPKVLLTLDDIIVNRDYDGIRHVNVLDWLMGSETRYSNFQPAGEW</sequence>
<dbReference type="InterPro" id="IPR027417">
    <property type="entry name" value="P-loop_NTPase"/>
</dbReference>
<organism evidence="3">
    <name type="scientific">Desulfitobacterium hafniense</name>
    <name type="common">Desulfitobacterium frappieri</name>
    <dbReference type="NCBI Taxonomy" id="49338"/>
    <lineage>
        <taxon>Bacteria</taxon>
        <taxon>Bacillati</taxon>
        <taxon>Bacillota</taxon>
        <taxon>Clostridia</taxon>
        <taxon>Eubacteriales</taxon>
        <taxon>Desulfitobacteriaceae</taxon>
        <taxon>Desulfitobacterium</taxon>
    </lineage>
</organism>
<dbReference type="RefSeq" id="WP_015945449.1">
    <property type="nucleotide sequence ID" value="NZ_JAYFNZ010000007.1"/>
</dbReference>
<dbReference type="InterPro" id="IPR025420">
    <property type="entry name" value="DUF4143"/>
</dbReference>
<protein>
    <submittedName>
        <fullName evidence="3">ATPase</fullName>
    </submittedName>
</protein>
<dbReference type="PANTHER" id="PTHR33295:SF20">
    <property type="entry name" value="ATPASE"/>
    <property type="match status" value="1"/>
</dbReference>
<evidence type="ECO:0000259" key="2">
    <source>
        <dbReference type="Pfam" id="PF13635"/>
    </source>
</evidence>
<gene>
    <name evidence="3" type="ORF">DPCES_5145</name>
</gene>
<dbReference type="EMBL" id="LK996017">
    <property type="protein sequence ID" value="CDX05031.1"/>
    <property type="molecule type" value="Genomic_DNA"/>
</dbReference>